<proteinExistence type="predicted"/>
<feature type="domain" description="PARP-type" evidence="7">
    <location>
        <begin position="13"/>
        <end position="100"/>
    </location>
</feature>
<feature type="compositionally biased region" description="Basic and acidic residues" evidence="6">
    <location>
        <begin position="124"/>
        <end position="134"/>
    </location>
</feature>
<dbReference type="PROSITE" id="PS50064">
    <property type="entry name" value="ZF_PARP_2"/>
    <property type="match status" value="1"/>
</dbReference>
<dbReference type="GO" id="GO:0008270">
    <property type="term" value="F:zinc ion binding"/>
    <property type="evidence" value="ECO:0007669"/>
    <property type="project" value="UniProtKB-KW"/>
</dbReference>
<dbReference type="Gene3D" id="3.30.1740.10">
    <property type="entry name" value="Zinc finger, PARP-type"/>
    <property type="match status" value="1"/>
</dbReference>
<feature type="compositionally biased region" description="Basic and acidic residues" evidence="6">
    <location>
        <begin position="156"/>
        <end position="180"/>
    </location>
</feature>
<evidence type="ECO:0000256" key="2">
    <source>
        <dbReference type="ARBA" id="ARBA00022723"/>
    </source>
</evidence>
<keyword evidence="2" id="KW-0479">Metal-binding</keyword>
<keyword evidence="5" id="KW-0539">Nucleus</keyword>
<name>A0A1C7NF93_9FUNG</name>
<evidence type="ECO:0000256" key="5">
    <source>
        <dbReference type="ARBA" id="ARBA00023242"/>
    </source>
</evidence>
<evidence type="ECO:0000313" key="9">
    <source>
        <dbReference type="Proteomes" id="UP000093000"/>
    </source>
</evidence>
<evidence type="ECO:0000313" key="8">
    <source>
        <dbReference type="EMBL" id="OBZ87429.1"/>
    </source>
</evidence>
<dbReference type="InParanoid" id="A0A1C7NF93"/>
<dbReference type="GO" id="GO:0005634">
    <property type="term" value="C:nucleus"/>
    <property type="evidence" value="ECO:0007669"/>
    <property type="project" value="UniProtKB-SubCell"/>
</dbReference>
<protein>
    <recommendedName>
        <fullName evidence="7">PARP-type domain-containing protein</fullName>
    </recommendedName>
</protein>
<reference evidence="8 9" key="1">
    <citation type="submission" date="2016-03" db="EMBL/GenBank/DDBJ databases">
        <title>Choanephora cucurbitarum.</title>
        <authorList>
            <person name="Min B."/>
            <person name="Park H."/>
            <person name="Park J.-H."/>
            <person name="Shin H.-D."/>
            <person name="Choi I.-G."/>
        </authorList>
    </citation>
    <scope>NUCLEOTIDE SEQUENCE [LARGE SCALE GENOMIC DNA]</scope>
    <source>
        <strain evidence="8 9">KUS-F28377</strain>
    </source>
</reference>
<comment type="caution">
    <text evidence="8">The sequence shown here is derived from an EMBL/GenBank/DDBJ whole genome shotgun (WGS) entry which is preliminary data.</text>
</comment>
<dbReference type="AlphaFoldDB" id="A0A1C7NF93"/>
<dbReference type="SUPFAM" id="SSF57716">
    <property type="entry name" value="Glucocorticoid receptor-like (DNA-binding domain)"/>
    <property type="match status" value="1"/>
</dbReference>
<accession>A0A1C7NF93</accession>
<dbReference type="EMBL" id="LUGH01000223">
    <property type="protein sequence ID" value="OBZ87429.1"/>
    <property type="molecule type" value="Genomic_DNA"/>
</dbReference>
<sequence length="218" mass="25243">MTDQSADKPVITHCIEHAKTQQSVCAECQKTIPHKSLRVAEIYRKNKKVKKNAARHTWYHFKCWKVPEYLTHVPIEQFRGYPTLNDKDKARVQRVIKQGVGASWKQLMESAKPVKTEEEEEQEQEKMKQKKEVAEDVDMTEALTGIQQKETKKKTTSAEKKTPVDKKKKKTADNKVPIKDKKAKVTKKEAVKAKTIDLPKEDLLELESIAREFKAFKK</sequence>
<evidence type="ECO:0000256" key="3">
    <source>
        <dbReference type="ARBA" id="ARBA00022771"/>
    </source>
</evidence>
<evidence type="ECO:0000256" key="4">
    <source>
        <dbReference type="ARBA" id="ARBA00022833"/>
    </source>
</evidence>
<dbReference type="SMART" id="SM01336">
    <property type="entry name" value="zf-PARP"/>
    <property type="match status" value="1"/>
</dbReference>
<evidence type="ECO:0000256" key="6">
    <source>
        <dbReference type="SAM" id="MobiDB-lite"/>
    </source>
</evidence>
<keyword evidence="9" id="KW-1185">Reference proteome</keyword>
<evidence type="ECO:0000256" key="1">
    <source>
        <dbReference type="ARBA" id="ARBA00004123"/>
    </source>
</evidence>
<comment type="subcellular location">
    <subcellularLocation>
        <location evidence="1">Nucleus</location>
    </subcellularLocation>
</comment>
<keyword evidence="3" id="KW-0863">Zinc-finger</keyword>
<feature type="region of interest" description="Disordered" evidence="6">
    <location>
        <begin position="109"/>
        <end position="181"/>
    </location>
</feature>
<dbReference type="STRING" id="101091.A0A1C7NF93"/>
<evidence type="ECO:0000259" key="7">
    <source>
        <dbReference type="PROSITE" id="PS50064"/>
    </source>
</evidence>
<organism evidence="8 9">
    <name type="scientific">Choanephora cucurbitarum</name>
    <dbReference type="NCBI Taxonomy" id="101091"/>
    <lineage>
        <taxon>Eukaryota</taxon>
        <taxon>Fungi</taxon>
        <taxon>Fungi incertae sedis</taxon>
        <taxon>Mucoromycota</taxon>
        <taxon>Mucoromycotina</taxon>
        <taxon>Mucoromycetes</taxon>
        <taxon>Mucorales</taxon>
        <taxon>Mucorineae</taxon>
        <taxon>Choanephoraceae</taxon>
        <taxon>Choanephoroideae</taxon>
        <taxon>Choanephora</taxon>
    </lineage>
</organism>
<keyword evidence="4" id="KW-0862">Zinc</keyword>
<dbReference type="Pfam" id="PF00645">
    <property type="entry name" value="zf-PARP"/>
    <property type="match status" value="1"/>
</dbReference>
<dbReference type="InterPro" id="IPR001510">
    <property type="entry name" value="Znf_PARP"/>
</dbReference>
<dbReference type="Proteomes" id="UP000093000">
    <property type="component" value="Unassembled WGS sequence"/>
</dbReference>
<dbReference type="InterPro" id="IPR036957">
    <property type="entry name" value="Znf_PARP_sf"/>
</dbReference>
<gene>
    <name evidence="8" type="ORF">A0J61_04524</name>
</gene>
<dbReference type="GO" id="GO:0003677">
    <property type="term" value="F:DNA binding"/>
    <property type="evidence" value="ECO:0007669"/>
    <property type="project" value="InterPro"/>
</dbReference>
<dbReference type="OrthoDB" id="2384641at2759"/>